<dbReference type="EMBL" id="VIWO01000004">
    <property type="protein sequence ID" value="TWF40775.1"/>
    <property type="molecule type" value="Genomic_DNA"/>
</dbReference>
<feature type="coiled-coil region" evidence="1">
    <location>
        <begin position="524"/>
        <end position="554"/>
    </location>
</feature>
<evidence type="ECO:0000256" key="1">
    <source>
        <dbReference type="SAM" id="Coils"/>
    </source>
</evidence>
<keyword evidence="4" id="KW-1185">Reference proteome</keyword>
<evidence type="ECO:0000313" key="3">
    <source>
        <dbReference type="EMBL" id="TWF40775.1"/>
    </source>
</evidence>
<accession>A0A561PRM2</accession>
<comment type="caution">
    <text evidence="3">The sequence shown here is derived from an EMBL/GenBank/DDBJ whole genome shotgun (WGS) entry which is preliminary data.</text>
</comment>
<organism evidence="3 4">
    <name type="scientific">Chitinophaga polysaccharea</name>
    <dbReference type="NCBI Taxonomy" id="1293035"/>
    <lineage>
        <taxon>Bacteria</taxon>
        <taxon>Pseudomonadati</taxon>
        <taxon>Bacteroidota</taxon>
        <taxon>Chitinophagia</taxon>
        <taxon>Chitinophagales</taxon>
        <taxon>Chitinophagaceae</taxon>
        <taxon>Chitinophaga</taxon>
    </lineage>
</organism>
<sequence length="689" mass="81063">MIKEHSLIASVALFGELYNNNKYKSVSDIIAEFIKGAILEEQKWSVNSTELRNSLINIFEFTIPEAVLKNTLKTKLKKYCIYKDGVYNFDSAFLKKNFSHFDDEYNKINAFQSKILDGLYNYIETDAGVLLDEEVKATIFDDFVKYLLDNGYSETYTEQISTYIVKNQLNDDFVKSLNTIREGLILYQGIRYTSDVNDLGNWNSELTIFLNTEHLFNAVGFNGEVYRQIFNDFYDLVTKINQKSRNKNNKRLIELAYLPETNNEINEYFEKAEQIKRGERKLDPSRPAMRAIIKDCRTPFDIRQKYKNFITEINSKGIFFRETDSSVYNFHQYVVEGKKDIDTFKRESKERGKLFSEGDFERFGKIFSQINYFRKGRNDTTFEKVGFIFLTANSFALWLSSHPKIKFHENDLPFAVSIESITCRFWFKLCKGFGEFVSLPKSLGIVTKAQIILASQVNSSVSKRYDQLKQELYEGKHNAHDFQLLVYDLREHSKLPEEIDESTVDDSIDFILNEEYIETFYKNQELLAKENSDLKNQVKEYEQEKRRRDEIALEQEQHKKLEQFISSKTTDYQKDRKSDIFYYLKAACLLFAAALPIGLIKVKPFSEKLDQLGGWGVIIIIFLVWLGLIEGFRRSYIHDKEKIKRGRAALFLWFKFQAEKELFLAQEKWRLEFRQQDNDLPPINRAIEK</sequence>
<dbReference type="Proteomes" id="UP000320811">
    <property type="component" value="Unassembled WGS sequence"/>
</dbReference>
<feature type="transmembrane region" description="Helical" evidence="2">
    <location>
        <begin position="612"/>
        <end position="632"/>
    </location>
</feature>
<evidence type="ECO:0000256" key="2">
    <source>
        <dbReference type="SAM" id="Phobius"/>
    </source>
</evidence>
<gene>
    <name evidence="3" type="ORF">FHW36_104460</name>
</gene>
<dbReference type="AlphaFoldDB" id="A0A561PRM2"/>
<name>A0A561PRM2_9BACT</name>
<evidence type="ECO:0000313" key="4">
    <source>
        <dbReference type="Proteomes" id="UP000320811"/>
    </source>
</evidence>
<reference evidence="3 4" key="1">
    <citation type="submission" date="2019-06" db="EMBL/GenBank/DDBJ databases">
        <title>Sorghum-associated microbial communities from plants grown in Nebraska, USA.</title>
        <authorList>
            <person name="Schachtman D."/>
        </authorList>
    </citation>
    <scope>NUCLEOTIDE SEQUENCE [LARGE SCALE GENOMIC DNA]</scope>
    <source>
        <strain evidence="3 4">1209</strain>
    </source>
</reference>
<protein>
    <submittedName>
        <fullName evidence="3">Uncharacterized protein</fullName>
    </submittedName>
</protein>
<dbReference type="RefSeq" id="WP_145670752.1">
    <property type="nucleotide sequence ID" value="NZ_VIWO01000004.1"/>
</dbReference>
<keyword evidence="1" id="KW-0175">Coiled coil</keyword>
<feature type="transmembrane region" description="Helical" evidence="2">
    <location>
        <begin position="580"/>
        <end position="600"/>
    </location>
</feature>
<keyword evidence="2" id="KW-0812">Transmembrane</keyword>
<proteinExistence type="predicted"/>
<dbReference type="OrthoDB" id="2082064at2"/>
<keyword evidence="2" id="KW-0472">Membrane</keyword>
<keyword evidence="2" id="KW-1133">Transmembrane helix</keyword>